<dbReference type="OrthoDB" id="50279at2157"/>
<feature type="binding site" evidence="4">
    <location>
        <position position="287"/>
    </location>
    <ligand>
        <name>substrate</name>
    </ligand>
</feature>
<dbReference type="GO" id="GO:0008270">
    <property type="term" value="F:zinc ion binding"/>
    <property type="evidence" value="ECO:0007669"/>
    <property type="project" value="UniProtKB-UniRule"/>
</dbReference>
<dbReference type="InterPro" id="IPR050138">
    <property type="entry name" value="DHOase/Allantoinase_Hydrolase"/>
</dbReference>
<dbReference type="HAMAP" id="MF_00220_A">
    <property type="entry name" value="PyrC_classI_A"/>
    <property type="match status" value="1"/>
</dbReference>
<dbReference type="GO" id="GO:0004038">
    <property type="term" value="F:allantoinase activity"/>
    <property type="evidence" value="ECO:0007669"/>
    <property type="project" value="TreeGrafter"/>
</dbReference>
<dbReference type="InterPro" id="IPR011059">
    <property type="entry name" value="Metal-dep_hydrolase_composite"/>
</dbReference>
<feature type="binding site" evidence="4">
    <location>
        <position position="283"/>
    </location>
    <ligand>
        <name>Zn(2+)</name>
        <dbReference type="ChEBI" id="CHEBI:29105"/>
        <label>1</label>
    </ligand>
</feature>
<dbReference type="NCBIfam" id="TIGR00857">
    <property type="entry name" value="pyrC_multi"/>
    <property type="match status" value="1"/>
</dbReference>
<feature type="binding site" evidence="4">
    <location>
        <position position="165"/>
    </location>
    <ligand>
        <name>Zn(2+)</name>
        <dbReference type="ChEBI" id="CHEBI:29105"/>
        <label>2</label>
    </ligand>
</feature>
<feature type="binding site" evidence="4">
    <location>
        <position position="134"/>
    </location>
    <ligand>
        <name>Zn(2+)</name>
        <dbReference type="ChEBI" id="CHEBI:29105"/>
        <label>1</label>
    </ligand>
</feature>
<dbReference type="GO" id="GO:0004151">
    <property type="term" value="F:dihydroorotase activity"/>
    <property type="evidence" value="ECO:0007669"/>
    <property type="project" value="UniProtKB-UniRule"/>
</dbReference>
<sequence>MILKNCKIVKEDRIVEADIIIDGEKIKKIGKCINENDKCIDLKDYFVFPGVIDAHVHLRWRSKKEGFYSGSLAAINGGVCFVIDMPNDNPPIINKELFYEKLKEAKKQLVNIFLNFGVTDENYKLTLREAKAYKIFMVKSVGELYIRNYSKLKEILREDKLFCIHAEHKDIIEENYKKFSLNDWSDHCKVRCKKAEIEAIKIILNNLSRAKVHFCHVSTKEGLEVLKDKPVTVEVTPHHLYLNCDMANELKGLGKVNPPLRDKEDNIALIKALNDRVDIIASDHAPHLLEEKMKDVKNCPSGIPGLETLIPMTLNLVNSGYISLYTAAKLLSYNPSRIFNIDNGIREGNYANLTIVDIKKEGKIDVDLFKSKAKFSPFEGYKVRGFPIYTIVNGKFYESYGYYL</sequence>
<comment type="function">
    <text evidence="4">Catalyzes the reversible cyclization of carbamoyl aspartate to dihydroorotate.</text>
</comment>
<dbReference type="GO" id="GO:0005737">
    <property type="term" value="C:cytoplasm"/>
    <property type="evidence" value="ECO:0007669"/>
    <property type="project" value="TreeGrafter"/>
</dbReference>
<dbReference type="PROSITE" id="PS00483">
    <property type="entry name" value="DIHYDROOROTASE_2"/>
    <property type="match status" value="1"/>
</dbReference>
<feature type="domain" description="Amidohydrolase-related" evidence="5">
    <location>
        <begin position="46"/>
        <end position="395"/>
    </location>
</feature>
<dbReference type="InterPro" id="IPR032466">
    <property type="entry name" value="Metal_Hydrolase"/>
</dbReference>
<comment type="pathway">
    <text evidence="4">Pyrimidine metabolism; UMP biosynthesis via de novo pathway; (S)-dihydroorotate from bicarbonate: step 3/3.</text>
</comment>
<dbReference type="SUPFAM" id="SSF51338">
    <property type="entry name" value="Composite domain of metallo-dependent hydrolases"/>
    <property type="match status" value="1"/>
</dbReference>
<evidence type="ECO:0000313" key="6">
    <source>
        <dbReference type="EMBL" id="ENN96755.1"/>
    </source>
</evidence>
<proteinExistence type="inferred from homology"/>
<evidence type="ECO:0000256" key="4">
    <source>
        <dbReference type="HAMAP-Rule" id="MF_00220"/>
    </source>
</evidence>
<dbReference type="RefSeq" id="WP_004589786.1">
    <property type="nucleotide sequence ID" value="NZ_APMM01000003.1"/>
</dbReference>
<comment type="cofactor">
    <cofactor evidence="4">
        <name>Zn(2+)</name>
        <dbReference type="ChEBI" id="CHEBI:29105"/>
    </cofactor>
    <text evidence="4">Binds 2 Zn(2+) ions per subunit.</text>
</comment>
<keyword evidence="2 4" id="KW-0378">Hydrolase</keyword>
<dbReference type="InterPro" id="IPR006680">
    <property type="entry name" value="Amidohydro-rel"/>
</dbReference>
<organism evidence="6 7">
    <name type="scientific">Methanocaldococcus villosus KIN24-T80</name>
    <dbReference type="NCBI Taxonomy" id="1069083"/>
    <lineage>
        <taxon>Archaea</taxon>
        <taxon>Methanobacteriati</taxon>
        <taxon>Methanobacteriota</taxon>
        <taxon>Methanomada group</taxon>
        <taxon>Methanococci</taxon>
        <taxon>Methanococcales</taxon>
        <taxon>Methanocaldococcaceae</taxon>
        <taxon>Methanocaldococcus</taxon>
    </lineage>
</organism>
<dbReference type="GO" id="GO:0006145">
    <property type="term" value="P:purine nucleobase catabolic process"/>
    <property type="evidence" value="ECO:0007669"/>
    <property type="project" value="TreeGrafter"/>
</dbReference>
<dbReference type="AlphaFoldDB" id="N6VSA3"/>
<feature type="active site" evidence="4">
    <location>
        <position position="283"/>
    </location>
</feature>
<dbReference type="InterPro" id="IPR002195">
    <property type="entry name" value="Dihydroorotase_CS"/>
</dbReference>
<comment type="catalytic activity">
    <reaction evidence="4">
        <text>(S)-dihydroorotate + H2O = N-carbamoyl-L-aspartate + H(+)</text>
        <dbReference type="Rhea" id="RHEA:24296"/>
        <dbReference type="ChEBI" id="CHEBI:15377"/>
        <dbReference type="ChEBI" id="CHEBI:15378"/>
        <dbReference type="ChEBI" id="CHEBI:30864"/>
        <dbReference type="ChEBI" id="CHEBI:32814"/>
        <dbReference type="EC" id="3.5.2.3"/>
    </reaction>
</comment>
<keyword evidence="3 4" id="KW-0665">Pyrimidine biosynthesis</keyword>
<dbReference type="Proteomes" id="UP000053695">
    <property type="component" value="Unassembled WGS sequence"/>
</dbReference>
<reference evidence="6 7" key="1">
    <citation type="journal article" date="2013" name="Genome Announc.">
        <title>Draft Genome Sequence of a Highly Flagellated, Fast-Swimming Archaeon, Methanocaldococcus villosus Strain KIN24-T80 (DSM 22612).</title>
        <authorList>
            <person name="Thennarasu S."/>
            <person name="Polireddy D."/>
            <person name="Antony A."/>
            <person name="Yada M.R."/>
            <person name="Algarawi S."/>
            <person name="Sivakumar N."/>
        </authorList>
    </citation>
    <scope>NUCLEOTIDE SEQUENCE [LARGE SCALE GENOMIC DNA]</scope>
    <source>
        <strain evidence="6 7">KIN24-T80</strain>
    </source>
</reference>
<dbReference type="GO" id="GO:0044205">
    <property type="term" value="P:'de novo' UMP biosynthetic process"/>
    <property type="evidence" value="ECO:0007669"/>
    <property type="project" value="UniProtKB-UniRule"/>
</dbReference>
<comment type="caution">
    <text evidence="4">Lacks conserved residue(s) required for the propagation of feature annotation.</text>
</comment>
<dbReference type="Pfam" id="PF01979">
    <property type="entry name" value="Amidohydro_1"/>
    <property type="match status" value="1"/>
</dbReference>
<dbReference type="InterPro" id="IPR004722">
    <property type="entry name" value="DHOase"/>
</dbReference>
<dbReference type="UniPathway" id="UPA00070">
    <property type="reaction ID" value="UER00117"/>
</dbReference>
<dbReference type="Gene3D" id="3.20.20.140">
    <property type="entry name" value="Metal-dependent hydrolases"/>
    <property type="match status" value="1"/>
</dbReference>
<feature type="binding site" evidence="4">
    <location>
        <position position="57"/>
    </location>
    <ligand>
        <name>Zn(2+)</name>
        <dbReference type="ChEBI" id="CHEBI:29105"/>
        <label>1</label>
    </ligand>
</feature>
<dbReference type="PANTHER" id="PTHR43668">
    <property type="entry name" value="ALLANTOINASE"/>
    <property type="match status" value="1"/>
</dbReference>
<feature type="binding site" evidence="4">
    <location>
        <position position="55"/>
    </location>
    <ligand>
        <name>Zn(2+)</name>
        <dbReference type="ChEBI" id="CHEBI:29105"/>
        <label>1</label>
    </ligand>
</feature>
<feature type="binding site" evidence="4">
    <location>
        <position position="134"/>
    </location>
    <ligand>
        <name>Zn(2+)</name>
        <dbReference type="ChEBI" id="CHEBI:29105"/>
        <label>2</label>
    </ligand>
</feature>
<evidence type="ECO:0000256" key="3">
    <source>
        <dbReference type="ARBA" id="ARBA00022975"/>
    </source>
</evidence>
<name>N6VSA3_9EURY</name>
<evidence type="ECO:0000313" key="7">
    <source>
        <dbReference type="Proteomes" id="UP000053695"/>
    </source>
</evidence>
<dbReference type="EMBL" id="APMM01000003">
    <property type="protein sequence ID" value="ENN96755.1"/>
    <property type="molecule type" value="Genomic_DNA"/>
</dbReference>
<dbReference type="PANTHER" id="PTHR43668:SF2">
    <property type="entry name" value="ALLANTOINASE"/>
    <property type="match status" value="1"/>
</dbReference>
<comment type="caution">
    <text evidence="6">The sequence shown here is derived from an EMBL/GenBank/DDBJ whole genome shotgun (WGS) entry which is preliminary data.</text>
</comment>
<keyword evidence="4" id="KW-0862">Zinc</keyword>
<dbReference type="EC" id="3.5.2.3" evidence="4"/>
<dbReference type="STRING" id="1069083.GCA_000371805_00056"/>
<feature type="binding site" evidence="4">
    <location>
        <position position="216"/>
    </location>
    <ligand>
        <name>Zn(2+)</name>
        <dbReference type="ChEBI" id="CHEBI:29105"/>
        <label>2</label>
    </ligand>
</feature>
<dbReference type="CDD" id="cd01318">
    <property type="entry name" value="DHOase_IIb"/>
    <property type="match status" value="1"/>
</dbReference>
<dbReference type="SUPFAM" id="SSF51556">
    <property type="entry name" value="Metallo-dependent hydrolases"/>
    <property type="match status" value="1"/>
</dbReference>
<gene>
    <name evidence="4" type="primary">pyrC</name>
    <name evidence="6" type="ORF">J422_00521</name>
</gene>
<comment type="similarity">
    <text evidence="4">Belongs to the metallo-dependent hydrolases superfamily. DHOase family. Class I DHOase subfamily.</text>
</comment>
<evidence type="ECO:0000256" key="1">
    <source>
        <dbReference type="ARBA" id="ARBA00022723"/>
    </source>
</evidence>
<evidence type="ECO:0000259" key="5">
    <source>
        <dbReference type="Pfam" id="PF01979"/>
    </source>
</evidence>
<dbReference type="PATRIC" id="fig|1069083.5.peg.100"/>
<keyword evidence="7" id="KW-1185">Reference proteome</keyword>
<accession>N6VSA3</accession>
<feature type="binding site" evidence="4">
    <location>
        <begin position="57"/>
        <end position="59"/>
    </location>
    <ligand>
        <name>substrate</name>
    </ligand>
</feature>
<keyword evidence="1 4" id="KW-0479">Metal-binding</keyword>
<feature type="binding site" evidence="4">
    <location>
        <position position="87"/>
    </location>
    <ligand>
        <name>substrate</name>
    </ligand>
</feature>
<feature type="modified residue" description="N6-carboxylysine" evidence="4">
    <location>
        <position position="134"/>
    </location>
</feature>
<evidence type="ECO:0000256" key="2">
    <source>
        <dbReference type="ARBA" id="ARBA00022801"/>
    </source>
</evidence>
<protein>
    <recommendedName>
        <fullName evidence="4">Dihydroorotase</fullName>
        <shortName evidence="4">DHOase</shortName>
        <ecNumber evidence="4">3.5.2.3</ecNumber>
    </recommendedName>
</protein>